<dbReference type="GO" id="GO:0070929">
    <property type="term" value="P:trans-translation"/>
    <property type="evidence" value="ECO:0007669"/>
    <property type="project" value="UniProtKB-UniRule"/>
</dbReference>
<comment type="similarity">
    <text evidence="3">Belongs to the SmpB family.</text>
</comment>
<comment type="subcellular location">
    <subcellularLocation>
        <location evidence="3">Cytoplasm</location>
    </subcellularLocation>
    <text evidence="3">The tmRNA-SmpB complex associates with stalled 70S ribosomes.</text>
</comment>
<dbReference type="InterPro" id="IPR023620">
    <property type="entry name" value="SmpB"/>
</dbReference>
<dbReference type="NCBIfam" id="NF003843">
    <property type="entry name" value="PRK05422.1"/>
    <property type="match status" value="1"/>
</dbReference>
<reference evidence="4" key="1">
    <citation type="submission" date="2020-10" db="EMBL/GenBank/DDBJ databases">
        <title>An improved Amphimedon queenslandica hologenome assembly reveals how three proteobacterial symbionts can extend the metabolic phenotypic of their marine sponge host.</title>
        <authorList>
            <person name="Degnan B."/>
            <person name="Degnan S."/>
            <person name="Xiang X."/>
        </authorList>
    </citation>
    <scope>NUCLEOTIDE SEQUENCE</scope>
    <source>
        <strain evidence="4">AqS2</strain>
    </source>
</reference>
<dbReference type="Gene3D" id="2.40.280.10">
    <property type="match status" value="1"/>
</dbReference>
<dbReference type="CDD" id="cd09294">
    <property type="entry name" value="SmpB"/>
    <property type="match status" value="1"/>
</dbReference>
<dbReference type="EMBL" id="JADHEI010000028">
    <property type="protein sequence ID" value="MBF2734843.1"/>
    <property type="molecule type" value="Genomic_DNA"/>
</dbReference>
<evidence type="ECO:0000313" key="4">
    <source>
        <dbReference type="EMBL" id="MBF2734843.1"/>
    </source>
</evidence>
<evidence type="ECO:0000256" key="2">
    <source>
        <dbReference type="ARBA" id="ARBA00022884"/>
    </source>
</evidence>
<keyword evidence="5" id="KW-1185">Reference proteome</keyword>
<protein>
    <recommendedName>
        <fullName evidence="3">SsrA-binding protein</fullName>
    </recommendedName>
    <alternativeName>
        <fullName evidence="3">Small protein B</fullName>
    </alternativeName>
</protein>
<dbReference type="Proteomes" id="UP000604381">
    <property type="component" value="Unassembled WGS sequence"/>
</dbReference>
<dbReference type="InterPro" id="IPR000037">
    <property type="entry name" value="SsrA-bd_prot"/>
</dbReference>
<comment type="caution">
    <text evidence="4">The sequence shown here is derived from an EMBL/GenBank/DDBJ whole genome shotgun (WGS) entry which is preliminary data.</text>
</comment>
<keyword evidence="2 3" id="KW-0694">RNA-binding</keyword>
<dbReference type="HAMAP" id="MF_00023">
    <property type="entry name" value="SmpB"/>
    <property type="match status" value="1"/>
</dbReference>
<dbReference type="GO" id="GO:0005829">
    <property type="term" value="C:cytosol"/>
    <property type="evidence" value="ECO:0007669"/>
    <property type="project" value="TreeGrafter"/>
</dbReference>
<gene>
    <name evidence="3 4" type="primary">smpB</name>
    <name evidence="4" type="ORF">ISN26_01945</name>
</gene>
<dbReference type="GO" id="GO:0003723">
    <property type="term" value="F:RNA binding"/>
    <property type="evidence" value="ECO:0007669"/>
    <property type="project" value="UniProtKB-UniRule"/>
</dbReference>
<evidence type="ECO:0000313" key="5">
    <source>
        <dbReference type="Proteomes" id="UP000604381"/>
    </source>
</evidence>
<evidence type="ECO:0000256" key="1">
    <source>
        <dbReference type="ARBA" id="ARBA00022490"/>
    </source>
</evidence>
<dbReference type="GO" id="GO:0070930">
    <property type="term" value="P:trans-translation-dependent protein tagging"/>
    <property type="evidence" value="ECO:0007669"/>
    <property type="project" value="TreeGrafter"/>
</dbReference>
<organism evidence="4 5">
    <name type="scientific">Candidatus Amphirhobacter heronislandensis</name>
    <dbReference type="NCBI Taxonomy" id="1732024"/>
    <lineage>
        <taxon>Bacteria</taxon>
        <taxon>Pseudomonadati</taxon>
        <taxon>Pseudomonadota</taxon>
        <taxon>Gammaproteobacteria</taxon>
        <taxon>Candidatus Tethybacterales</taxon>
        <taxon>Candidatus Tethybacteraceae</taxon>
        <taxon>Candidatus Amphirhobacter</taxon>
    </lineage>
</organism>
<sequence length="142" mass="16291">MILANNKRALRGYDLHERYEAGISLLGWEVKGILAGQAQLLDSYVSIHRGEAWLVNCHIAPQANVNLASGADPKRRRKLLLRAAELRKIDGKHRRTGMTIMVVDLRKAGRKIKAVIALAKGRKLHDKRRKIEERDWRRNKGW</sequence>
<comment type="function">
    <text evidence="3">Required for rescue of stalled ribosomes mediated by trans-translation. Binds to transfer-messenger RNA (tmRNA), required for stable association of tmRNA with ribosomes. tmRNA and SmpB together mimic tRNA shape, replacing the anticodon stem-loop with SmpB. tmRNA is encoded by the ssrA gene; the 2 termini fold to resemble tRNA(Ala) and it encodes a 'tag peptide', a short internal open reading frame. During trans-translation Ala-aminoacylated tmRNA acts like a tRNA, entering the A-site of stalled ribosomes, displacing the stalled mRNA. The ribosome then switches to translate the ORF on the tmRNA; the nascent peptide is terminated with the 'tag peptide' encoded by the tmRNA and targeted for degradation. The ribosome is freed to recommence translation, which seems to be the essential function of trans-translation.</text>
</comment>
<dbReference type="PANTHER" id="PTHR30308:SF2">
    <property type="entry name" value="SSRA-BINDING PROTEIN"/>
    <property type="match status" value="1"/>
</dbReference>
<name>A0A930XXI2_9GAMM</name>
<proteinExistence type="inferred from homology"/>
<accession>A0A930XXI2</accession>
<keyword evidence="1 3" id="KW-0963">Cytoplasm</keyword>
<dbReference type="PANTHER" id="PTHR30308">
    <property type="entry name" value="TMRNA-BINDING COMPONENT OF TRANS-TRANSLATION TAGGING COMPLEX"/>
    <property type="match status" value="1"/>
</dbReference>
<dbReference type="NCBIfam" id="TIGR00086">
    <property type="entry name" value="smpB"/>
    <property type="match status" value="1"/>
</dbReference>
<dbReference type="SUPFAM" id="SSF74982">
    <property type="entry name" value="Small protein B (SmpB)"/>
    <property type="match status" value="1"/>
</dbReference>
<dbReference type="Pfam" id="PF01668">
    <property type="entry name" value="SmpB"/>
    <property type="match status" value="1"/>
</dbReference>
<dbReference type="AlphaFoldDB" id="A0A930XXI2"/>
<evidence type="ECO:0000256" key="3">
    <source>
        <dbReference type="HAMAP-Rule" id="MF_00023"/>
    </source>
</evidence>